<accession>A0A927E5H4</accession>
<protein>
    <submittedName>
        <fullName evidence="3">Class I SAM-dependent methyltransferase</fullName>
    </submittedName>
</protein>
<sequence length="414" mass="46347">MMNEAGYRKIERCRLSGSRNLVPVLNLGHQELTGVFPAKAGERVTNGPLELVWCPDSGLLQLAHSYDPGEMYGDNYGYRSGLNQSMVDHLTRKVRHLELSADLKPGDTVLDIGSNDCTTLKAYSTSGLKRIGIDPTGEKFRSFYPDDIKLVPDFFSAENFSKVSNERARLVSSIAMFYDLEDPVGFAQQIEQVLAPDGLWHFEQSYMPSMLRLCSYDTICHEHLEYYSLGAVQEIVRKAGLKIIDVQMNGVNGGSFAVTVAKAASSRAANQAVISWLLEQEERMGLATPRPYREFEERVFRHRADLVRLLDGLVADGKTVLGYGASTKGNVVLQFCGLTEKHIPAIAEVNPEKFGRFTPGTNIPIISEADARKMNPDYFLVLPWHFKDGILRREQKFLDQGGKMIFPFPEIEIV</sequence>
<dbReference type="SUPFAM" id="SSF53335">
    <property type="entry name" value="S-adenosyl-L-methionine-dependent methyltransferases"/>
    <property type="match status" value="1"/>
</dbReference>
<proteinExistence type="predicted"/>
<evidence type="ECO:0000259" key="2">
    <source>
        <dbReference type="Pfam" id="PF08484"/>
    </source>
</evidence>
<keyword evidence="4" id="KW-1185">Reference proteome</keyword>
<organism evidence="3 4">
    <name type="scientific">Bosea spartocytisi</name>
    <dbReference type="NCBI Taxonomy" id="2773451"/>
    <lineage>
        <taxon>Bacteria</taxon>
        <taxon>Pseudomonadati</taxon>
        <taxon>Pseudomonadota</taxon>
        <taxon>Alphaproteobacteria</taxon>
        <taxon>Hyphomicrobiales</taxon>
        <taxon>Boseaceae</taxon>
        <taxon>Bosea</taxon>
    </lineage>
</organism>
<gene>
    <name evidence="3" type="ORF">IED13_05545</name>
</gene>
<dbReference type="Gene3D" id="6.10.250.3100">
    <property type="match status" value="1"/>
</dbReference>
<keyword evidence="3" id="KW-0808">Transferase</keyword>
<dbReference type="InterPro" id="IPR013691">
    <property type="entry name" value="MeTrfase_14"/>
</dbReference>
<dbReference type="Pfam" id="PF08484">
    <property type="entry name" value="Methyltransf_14"/>
    <property type="match status" value="1"/>
</dbReference>
<evidence type="ECO:0000313" key="4">
    <source>
        <dbReference type="Proteomes" id="UP000619295"/>
    </source>
</evidence>
<evidence type="ECO:0000313" key="3">
    <source>
        <dbReference type="EMBL" id="MBD3845151.1"/>
    </source>
</evidence>
<dbReference type="Gene3D" id="3.40.50.150">
    <property type="entry name" value="Vaccinia Virus protein VP39"/>
    <property type="match status" value="1"/>
</dbReference>
<dbReference type="Pfam" id="PF13489">
    <property type="entry name" value="Methyltransf_23"/>
    <property type="match status" value="1"/>
</dbReference>
<comment type="caution">
    <text evidence="3">The sequence shown here is derived from an EMBL/GenBank/DDBJ whole genome shotgun (WGS) entry which is preliminary data.</text>
</comment>
<reference evidence="3" key="1">
    <citation type="submission" date="2020-09" db="EMBL/GenBank/DDBJ databases">
        <title>Bosea spartocytisi sp. nov. a root nodule endophyte of Spartocytisus supranubius in the high mountain ecosystem fo the Teide National Park (Canary Islands, Spain).</title>
        <authorList>
            <person name="Pulido-Suarez L."/>
            <person name="Peix A."/>
            <person name="Igual J.M."/>
            <person name="Socas-Perez N."/>
            <person name="Velazquez E."/>
            <person name="Flores-Felix J.D."/>
            <person name="Leon-Barrios M."/>
        </authorList>
    </citation>
    <scope>NUCLEOTIDE SEQUENCE</scope>
    <source>
        <strain evidence="3">SSUT16</strain>
    </source>
</reference>
<dbReference type="GO" id="GO:0008168">
    <property type="term" value="F:methyltransferase activity"/>
    <property type="evidence" value="ECO:0007669"/>
    <property type="project" value="UniProtKB-KW"/>
</dbReference>
<dbReference type="InterPro" id="IPR038576">
    <property type="entry name" value="Methyltransf_Zn-bd_dom_put_sf"/>
</dbReference>
<dbReference type="AlphaFoldDB" id="A0A927E5H4"/>
<feature type="domain" description="Methyltransferase putative zinc binding" evidence="1">
    <location>
        <begin position="13"/>
        <end position="72"/>
    </location>
</feature>
<dbReference type="Proteomes" id="UP000619295">
    <property type="component" value="Unassembled WGS sequence"/>
</dbReference>
<name>A0A927E5H4_9HYPH</name>
<dbReference type="Pfam" id="PF08421">
    <property type="entry name" value="Methyltransf_13"/>
    <property type="match status" value="1"/>
</dbReference>
<dbReference type="InterPro" id="IPR029063">
    <property type="entry name" value="SAM-dependent_MTases_sf"/>
</dbReference>
<dbReference type="GO" id="GO:0032259">
    <property type="term" value="P:methylation"/>
    <property type="evidence" value="ECO:0007669"/>
    <property type="project" value="UniProtKB-KW"/>
</dbReference>
<keyword evidence="3" id="KW-0489">Methyltransferase</keyword>
<dbReference type="Gene3D" id="6.20.50.110">
    <property type="entry name" value="Methyltransferase, zinc-binding domain"/>
    <property type="match status" value="1"/>
</dbReference>
<feature type="domain" description="C-methyltransferase" evidence="2">
    <location>
        <begin position="251"/>
        <end position="409"/>
    </location>
</feature>
<dbReference type="InterPro" id="IPR013630">
    <property type="entry name" value="Methyltransf_Zn-bd_dom_put"/>
</dbReference>
<dbReference type="Gene3D" id="3.40.50.720">
    <property type="entry name" value="NAD(P)-binding Rossmann-like Domain"/>
    <property type="match status" value="1"/>
</dbReference>
<evidence type="ECO:0000259" key="1">
    <source>
        <dbReference type="Pfam" id="PF08421"/>
    </source>
</evidence>
<dbReference type="EMBL" id="JACXWY010000003">
    <property type="protein sequence ID" value="MBD3845151.1"/>
    <property type="molecule type" value="Genomic_DNA"/>
</dbReference>